<keyword evidence="2 4" id="KW-0548">Nucleotidyltransferase</keyword>
<accession>A0A8T5GEW6</accession>
<evidence type="ECO:0000259" key="3">
    <source>
        <dbReference type="Pfam" id="PF01467"/>
    </source>
</evidence>
<dbReference type="InterPro" id="IPR004821">
    <property type="entry name" value="Cyt_trans-like"/>
</dbReference>
<protein>
    <submittedName>
        <fullName evidence="4">Adenylyltransferase/cytidyltransferase family protein</fullName>
    </submittedName>
</protein>
<dbReference type="Gene3D" id="3.40.50.620">
    <property type="entry name" value="HUPs"/>
    <property type="match status" value="1"/>
</dbReference>
<dbReference type="NCBIfam" id="TIGR00125">
    <property type="entry name" value="cyt_tran_rel"/>
    <property type="match status" value="1"/>
</dbReference>
<dbReference type="Pfam" id="PF01467">
    <property type="entry name" value="CTP_transf_like"/>
    <property type="match status" value="1"/>
</dbReference>
<dbReference type="GO" id="GO:0016779">
    <property type="term" value="F:nucleotidyltransferase activity"/>
    <property type="evidence" value="ECO:0007669"/>
    <property type="project" value="UniProtKB-KW"/>
</dbReference>
<dbReference type="InterPro" id="IPR050385">
    <property type="entry name" value="Archaeal_FAD_synthase"/>
</dbReference>
<dbReference type="Proteomes" id="UP000722459">
    <property type="component" value="Unassembled WGS sequence"/>
</dbReference>
<dbReference type="SUPFAM" id="SSF52374">
    <property type="entry name" value="Nucleotidylyl transferase"/>
    <property type="match status" value="1"/>
</dbReference>
<feature type="domain" description="Cytidyltransferase-like" evidence="3">
    <location>
        <begin position="6"/>
        <end position="101"/>
    </location>
</feature>
<evidence type="ECO:0000313" key="4">
    <source>
        <dbReference type="EMBL" id="MBT4870237.1"/>
    </source>
</evidence>
<dbReference type="PANTHER" id="PTHR43793">
    <property type="entry name" value="FAD SYNTHASE"/>
    <property type="match status" value="1"/>
</dbReference>
<proteinExistence type="predicted"/>
<name>A0A8T5GEW6_9ARCH</name>
<sequence>MKINIVSGYFDPVHDGHIELFENASRGCDKLIVILNNDLQTSQKKGKPFMEEKVRKKIVESIKYVDEVFLSIDKEQPVCNSIAKICDDHPNDEITFINGGDRTLDEIPEYILNGKKANLKFIDGAGEKINSSRKYYSKEE</sequence>
<evidence type="ECO:0000256" key="1">
    <source>
        <dbReference type="ARBA" id="ARBA00022679"/>
    </source>
</evidence>
<dbReference type="InterPro" id="IPR014729">
    <property type="entry name" value="Rossmann-like_a/b/a_fold"/>
</dbReference>
<dbReference type="EMBL" id="JABJNZ010000022">
    <property type="protein sequence ID" value="MBT4870237.1"/>
    <property type="molecule type" value="Genomic_DNA"/>
</dbReference>
<gene>
    <name evidence="4" type="ORF">HON47_01550</name>
</gene>
<organism evidence="4 5">
    <name type="scientific">Candidatus Iainarchaeum sp</name>
    <dbReference type="NCBI Taxonomy" id="3101447"/>
    <lineage>
        <taxon>Archaea</taxon>
        <taxon>Candidatus Iainarchaeota</taxon>
        <taxon>Candidatus Iainarchaeia</taxon>
        <taxon>Candidatus Iainarchaeales</taxon>
        <taxon>Candidatus Iainarchaeaceae</taxon>
        <taxon>Candidatus Iainarchaeum</taxon>
    </lineage>
</organism>
<dbReference type="PANTHER" id="PTHR43793:SF1">
    <property type="entry name" value="FAD SYNTHASE"/>
    <property type="match status" value="1"/>
</dbReference>
<comment type="caution">
    <text evidence="4">The sequence shown here is derived from an EMBL/GenBank/DDBJ whole genome shotgun (WGS) entry which is preliminary data.</text>
</comment>
<evidence type="ECO:0000313" key="5">
    <source>
        <dbReference type="Proteomes" id="UP000722459"/>
    </source>
</evidence>
<reference evidence="4" key="1">
    <citation type="journal article" date="2021" name="ISME J.">
        <title>Mercury methylation by metabolically versatile and cosmopolitan marine bacteria.</title>
        <authorList>
            <person name="Lin H."/>
            <person name="Ascher D.B."/>
            <person name="Myung Y."/>
            <person name="Lamborg C.H."/>
            <person name="Hallam S.J."/>
            <person name="Gionfriddo C.M."/>
            <person name="Holt K.E."/>
            <person name="Moreau J.W."/>
        </authorList>
    </citation>
    <scope>NUCLEOTIDE SEQUENCE</scope>
    <source>
        <strain evidence="4">SI075_bin30</strain>
    </source>
</reference>
<keyword evidence="1" id="KW-0808">Transferase</keyword>
<dbReference type="AlphaFoldDB" id="A0A8T5GEW6"/>
<evidence type="ECO:0000256" key="2">
    <source>
        <dbReference type="ARBA" id="ARBA00022695"/>
    </source>
</evidence>